<keyword evidence="3 14" id="KW-0813">Transport</keyword>
<dbReference type="Pfam" id="PF07715">
    <property type="entry name" value="Plug"/>
    <property type="match status" value="1"/>
</dbReference>
<evidence type="ECO:0000256" key="2">
    <source>
        <dbReference type="ARBA" id="ARBA00009810"/>
    </source>
</evidence>
<evidence type="ECO:0000256" key="17">
    <source>
        <dbReference type="SAM" id="SignalP"/>
    </source>
</evidence>
<comment type="caution">
    <text evidence="19">The sequence shown here is derived from an EMBL/GenBank/DDBJ whole genome shotgun (WGS) entry which is preliminary data.</text>
</comment>
<dbReference type="SUPFAM" id="SSF56935">
    <property type="entry name" value="Porins"/>
    <property type="match status" value="1"/>
</dbReference>
<dbReference type="GO" id="GO:0015891">
    <property type="term" value="P:siderophore transport"/>
    <property type="evidence" value="ECO:0007669"/>
    <property type="project" value="InterPro"/>
</dbReference>
<evidence type="ECO:0000256" key="11">
    <source>
        <dbReference type="ARBA" id="ARBA00023136"/>
    </source>
</evidence>
<dbReference type="InterPro" id="IPR037066">
    <property type="entry name" value="Plug_dom_sf"/>
</dbReference>
<organism evidence="19 20">
    <name type="scientific">Cellvibrio polysaccharolyticus</name>
    <dbReference type="NCBI Taxonomy" id="2082724"/>
    <lineage>
        <taxon>Bacteria</taxon>
        <taxon>Pseudomonadati</taxon>
        <taxon>Pseudomonadota</taxon>
        <taxon>Gammaproteobacteria</taxon>
        <taxon>Cellvibrionales</taxon>
        <taxon>Cellvibrionaceae</taxon>
        <taxon>Cellvibrio</taxon>
    </lineage>
</organism>
<dbReference type="PROSITE" id="PS52016">
    <property type="entry name" value="TONB_DEPENDENT_REC_3"/>
    <property type="match status" value="1"/>
</dbReference>
<dbReference type="AlphaFoldDB" id="A0A928V4L0"/>
<evidence type="ECO:0000256" key="13">
    <source>
        <dbReference type="ARBA" id="ARBA00023237"/>
    </source>
</evidence>
<feature type="domain" description="Secretin/TonB short N-terminal" evidence="18">
    <location>
        <begin position="63"/>
        <end position="114"/>
    </location>
</feature>
<proteinExistence type="inferred from homology"/>
<reference evidence="19" key="1">
    <citation type="submission" date="2018-07" db="EMBL/GenBank/DDBJ databases">
        <title>Genome assembly of strain Ka43.</title>
        <authorList>
            <person name="Kukolya J."/>
            <person name="Nagy I."/>
            <person name="Horvath B."/>
            <person name="Toth A."/>
        </authorList>
    </citation>
    <scope>NUCLEOTIDE SEQUENCE</scope>
    <source>
        <strain evidence="19">KB43</strain>
    </source>
</reference>
<dbReference type="InterPro" id="IPR011662">
    <property type="entry name" value="Secretin/TonB_short_N"/>
</dbReference>
<dbReference type="EMBL" id="PRDL01000001">
    <property type="protein sequence ID" value="MBE8718162.1"/>
    <property type="molecule type" value="Genomic_DNA"/>
</dbReference>
<dbReference type="InterPro" id="IPR039426">
    <property type="entry name" value="TonB-dep_rcpt-like"/>
</dbReference>
<keyword evidence="11 14" id="KW-0472">Membrane</keyword>
<keyword evidence="13 14" id="KW-0998">Cell outer membrane</keyword>
<evidence type="ECO:0000256" key="5">
    <source>
        <dbReference type="ARBA" id="ARBA00022496"/>
    </source>
</evidence>
<evidence type="ECO:0000256" key="6">
    <source>
        <dbReference type="ARBA" id="ARBA00022692"/>
    </source>
</evidence>
<evidence type="ECO:0000256" key="7">
    <source>
        <dbReference type="ARBA" id="ARBA00022729"/>
    </source>
</evidence>
<dbReference type="CDD" id="cd01347">
    <property type="entry name" value="ligand_gated_channel"/>
    <property type="match status" value="1"/>
</dbReference>
<keyword evidence="7 17" id="KW-0732">Signal</keyword>
<evidence type="ECO:0000256" key="8">
    <source>
        <dbReference type="ARBA" id="ARBA00023004"/>
    </source>
</evidence>
<evidence type="ECO:0000313" key="20">
    <source>
        <dbReference type="Proteomes" id="UP000652567"/>
    </source>
</evidence>
<dbReference type="SMART" id="SM00965">
    <property type="entry name" value="STN"/>
    <property type="match status" value="1"/>
</dbReference>
<keyword evidence="5" id="KW-0410">Iron transport</keyword>
<dbReference type="PROSITE" id="PS01156">
    <property type="entry name" value="TONB_DEPENDENT_REC_2"/>
    <property type="match status" value="1"/>
</dbReference>
<evidence type="ECO:0000256" key="3">
    <source>
        <dbReference type="ARBA" id="ARBA00022448"/>
    </source>
</evidence>
<comment type="similarity">
    <text evidence="2 14 16">Belongs to the TonB-dependent receptor family.</text>
</comment>
<keyword evidence="9" id="KW-0406">Ion transport</keyword>
<protein>
    <submittedName>
        <fullName evidence="19">TonB-dependent siderophore receptor</fullName>
    </submittedName>
</protein>
<dbReference type="Gene3D" id="2.170.130.10">
    <property type="entry name" value="TonB-dependent receptor, plug domain"/>
    <property type="match status" value="1"/>
</dbReference>
<evidence type="ECO:0000256" key="14">
    <source>
        <dbReference type="PROSITE-ProRule" id="PRU01360"/>
    </source>
</evidence>
<dbReference type="InterPro" id="IPR000531">
    <property type="entry name" value="Beta-barrel_TonB"/>
</dbReference>
<dbReference type="PANTHER" id="PTHR32552">
    <property type="entry name" value="FERRICHROME IRON RECEPTOR-RELATED"/>
    <property type="match status" value="1"/>
</dbReference>
<gene>
    <name evidence="19" type="ORF">C4F51_13290</name>
</gene>
<dbReference type="InterPro" id="IPR036942">
    <property type="entry name" value="Beta-barrel_TonB_sf"/>
</dbReference>
<dbReference type="Gene3D" id="3.55.50.30">
    <property type="match status" value="1"/>
</dbReference>
<keyword evidence="8" id="KW-0408">Iron</keyword>
<keyword evidence="4 14" id="KW-1134">Transmembrane beta strand</keyword>
<evidence type="ECO:0000256" key="4">
    <source>
        <dbReference type="ARBA" id="ARBA00022452"/>
    </source>
</evidence>
<dbReference type="InterPro" id="IPR010105">
    <property type="entry name" value="TonB_sidphr_rcpt"/>
</dbReference>
<dbReference type="PANTHER" id="PTHR32552:SF74">
    <property type="entry name" value="HYDROXAMATE SIDEROPHORE RECEPTOR FHUE"/>
    <property type="match status" value="1"/>
</dbReference>
<dbReference type="Proteomes" id="UP000652567">
    <property type="component" value="Unassembled WGS sequence"/>
</dbReference>
<evidence type="ECO:0000256" key="15">
    <source>
        <dbReference type="PROSITE-ProRule" id="PRU10144"/>
    </source>
</evidence>
<keyword evidence="20" id="KW-1185">Reference proteome</keyword>
<dbReference type="RefSeq" id="WP_193910504.1">
    <property type="nucleotide sequence ID" value="NZ_PRDL01000001.1"/>
</dbReference>
<evidence type="ECO:0000259" key="18">
    <source>
        <dbReference type="SMART" id="SM00965"/>
    </source>
</evidence>
<dbReference type="Gene3D" id="2.40.170.20">
    <property type="entry name" value="TonB-dependent receptor, beta-barrel domain"/>
    <property type="match status" value="1"/>
</dbReference>
<sequence>MKSISLRPALLAAAVSLVVASQPVMAQSTAPAASAAVSAVHSFNVPAGSLENSLSQIARQSGVTIAADSSLVRGKQAGAISGNFSAAEAASRALSGTGLTLSTTSSGALSVQPATGAVILPAVNISAATVAETTEGSGSYGVGASGGATRLAMSVRDTPQSVSVVTRQRLDDMGTKNINDVMSQITGVYVTENDTERTSFVSRGYAIDNYRVDGMSSSRGDGYVSMNYDMAIYDNLTVLRGASGMLSGTGDPGGAVSLKRKRPGKELSGYVSATAGRWDYGRIEVDVGSPIAFDGKLRGRTVLVRQKSESFRDYYKTDKDVVYGILEADLTDSTLFTLGYDYQKPDTSGVTWGTVLYYTADGDLANLPRSTSFTTPWSRWPIQQEQWFAQLDQKLGDKWNVKLAYTDTELSGDGKVFYGGGGFLKGDGTGLSAWTMHSIVDSQTDVFEIAVDGSFELFNREHTLVFGYEQMETNRYSPQILTDDLSAEYYTIEDWRNWTGNREPFNSEEGDFNVSDFLQKNSGAYVTARFSVLDPLTVIVGARLTNWETRTRNYEQDTGAFRNSTGYKVEDELTPYVGVVYDLNSVFSVYASYADLFQPQNRRDVNNEILDPIVGDNLEVGVKAELFDGKLTASAAWFEGEKSNLAEIDDTLDLLAGSFDSANPPPGFSSTGRFMLPGGDTPYKSTGKGTQVSGYELDIQGQITDNWNFSAGYSNTLVENAAGVRLQTNRPRELVRLFTTYRLPDNLNKITIGGGVTWQGGLFTNFNKPTGSFNANGNPVTSPTRVDQGSFALINLMARYQVTDNFSAALNINNLTDKHYYRNIGFYQGVHWGEPRNIQLTAKYSF</sequence>
<evidence type="ECO:0000256" key="9">
    <source>
        <dbReference type="ARBA" id="ARBA00023065"/>
    </source>
</evidence>
<keyword evidence="10 16" id="KW-0798">TonB box</keyword>
<dbReference type="FunFam" id="2.170.130.10:FF:000010">
    <property type="entry name" value="Ferripyoverdine receptor"/>
    <property type="match status" value="1"/>
</dbReference>
<dbReference type="Pfam" id="PF00593">
    <property type="entry name" value="TonB_dep_Rec_b-barrel"/>
    <property type="match status" value="1"/>
</dbReference>
<name>A0A928V4L0_9GAMM</name>
<evidence type="ECO:0000256" key="12">
    <source>
        <dbReference type="ARBA" id="ARBA00023170"/>
    </source>
</evidence>
<dbReference type="InterPro" id="IPR010917">
    <property type="entry name" value="TonB_rcpt_CS"/>
</dbReference>
<feature type="chain" id="PRO_5037416851" evidence="17">
    <location>
        <begin position="27"/>
        <end position="846"/>
    </location>
</feature>
<dbReference type="GO" id="GO:0015344">
    <property type="term" value="F:siderophore uptake transmembrane transporter activity"/>
    <property type="evidence" value="ECO:0007669"/>
    <property type="project" value="TreeGrafter"/>
</dbReference>
<feature type="signal peptide" evidence="17">
    <location>
        <begin position="1"/>
        <end position="26"/>
    </location>
</feature>
<evidence type="ECO:0000256" key="16">
    <source>
        <dbReference type="RuleBase" id="RU003357"/>
    </source>
</evidence>
<dbReference type="NCBIfam" id="TIGR01783">
    <property type="entry name" value="TonB-siderophor"/>
    <property type="match status" value="1"/>
</dbReference>
<keyword evidence="12 19" id="KW-0675">Receptor</keyword>
<dbReference type="InterPro" id="IPR012910">
    <property type="entry name" value="Plug_dom"/>
</dbReference>
<evidence type="ECO:0000313" key="19">
    <source>
        <dbReference type="EMBL" id="MBE8718162.1"/>
    </source>
</evidence>
<keyword evidence="6 14" id="KW-0812">Transmembrane</keyword>
<accession>A0A928V4L0</accession>
<dbReference type="GO" id="GO:0038023">
    <property type="term" value="F:signaling receptor activity"/>
    <property type="evidence" value="ECO:0007669"/>
    <property type="project" value="InterPro"/>
</dbReference>
<evidence type="ECO:0000256" key="10">
    <source>
        <dbReference type="ARBA" id="ARBA00023077"/>
    </source>
</evidence>
<evidence type="ECO:0000256" key="1">
    <source>
        <dbReference type="ARBA" id="ARBA00004571"/>
    </source>
</evidence>
<dbReference type="GO" id="GO:0009279">
    <property type="term" value="C:cell outer membrane"/>
    <property type="evidence" value="ECO:0007669"/>
    <property type="project" value="UniProtKB-SubCell"/>
</dbReference>
<comment type="subcellular location">
    <subcellularLocation>
        <location evidence="1 14">Cell outer membrane</location>
        <topology evidence="1 14">Multi-pass membrane protein</topology>
    </subcellularLocation>
</comment>
<feature type="short sequence motif" description="TonB C-terminal box" evidence="15">
    <location>
        <begin position="829"/>
        <end position="846"/>
    </location>
</feature>